<dbReference type="Gene3D" id="1.10.3210.10">
    <property type="entry name" value="Hypothetical protein af1432"/>
    <property type="match status" value="1"/>
</dbReference>
<keyword evidence="2" id="KW-0378">Hydrolase</keyword>
<dbReference type="EMBL" id="MK072438">
    <property type="protein sequence ID" value="AYV84993.1"/>
    <property type="molecule type" value="Genomic_DNA"/>
</dbReference>
<dbReference type="CDD" id="cd00077">
    <property type="entry name" value="HDc"/>
    <property type="match status" value="1"/>
</dbReference>
<evidence type="ECO:0000313" key="2">
    <source>
        <dbReference type="EMBL" id="AYV84993.1"/>
    </source>
</evidence>
<dbReference type="InterPro" id="IPR006674">
    <property type="entry name" value="HD_domain"/>
</dbReference>
<proteinExistence type="predicted"/>
<dbReference type="PANTHER" id="PTHR40202">
    <property type="match status" value="1"/>
</dbReference>
<sequence length="190" mass="21422">MENEIMTLFSKYNISQEIVDLFNKYGGADYIGEPVTQTEHMAEAALLAEKNNEDSEMVVACLLHDIGHLLEINNKTKQMANLGVNLGVIDHEIVGKNYLLSKGFSQKIANLVGNHVAAKRYLVSTNPEYFKKLSDASKQTLLHQKGFMTDKEISEFENSQLFDESLRLRSYDDAAKIPFGKFLFGNQILL</sequence>
<dbReference type="SUPFAM" id="SSF109604">
    <property type="entry name" value="HD-domain/PDEase-like"/>
    <property type="match status" value="1"/>
</dbReference>
<dbReference type="PANTHER" id="PTHR40202:SF1">
    <property type="entry name" value="HD DOMAIN-CONTAINING PROTEIN"/>
    <property type="match status" value="1"/>
</dbReference>
<gene>
    <name evidence="2" type="ORF">Satyrvirus2_4</name>
</gene>
<accession>A0A3G5AGH0</accession>
<dbReference type="Pfam" id="PF01966">
    <property type="entry name" value="HD"/>
    <property type="match status" value="1"/>
</dbReference>
<dbReference type="InterPro" id="IPR003607">
    <property type="entry name" value="HD/PDEase_dom"/>
</dbReference>
<reference evidence="2" key="1">
    <citation type="submission" date="2018-10" db="EMBL/GenBank/DDBJ databases">
        <title>Hidden diversity of soil giant viruses.</title>
        <authorList>
            <person name="Schulz F."/>
            <person name="Alteio L."/>
            <person name="Goudeau D."/>
            <person name="Ryan E.M."/>
            <person name="Malmstrom R.R."/>
            <person name="Blanchard J."/>
            <person name="Woyke T."/>
        </authorList>
    </citation>
    <scope>NUCLEOTIDE SEQUENCE</scope>
    <source>
        <strain evidence="2">SAV1</strain>
    </source>
</reference>
<feature type="domain" description="HD" evidence="1">
    <location>
        <begin position="39"/>
        <end position="119"/>
    </location>
</feature>
<organism evidence="2">
    <name type="scientific">Satyrvirus sp</name>
    <dbReference type="NCBI Taxonomy" id="2487771"/>
    <lineage>
        <taxon>Viruses</taxon>
        <taxon>Varidnaviria</taxon>
        <taxon>Bamfordvirae</taxon>
        <taxon>Nucleocytoviricota</taxon>
        <taxon>Megaviricetes</taxon>
        <taxon>Imitervirales</taxon>
        <taxon>Mimiviridae</taxon>
        <taxon>Megamimivirinae</taxon>
    </lineage>
</organism>
<protein>
    <submittedName>
        <fullName evidence="2">HD phosphohydrolase</fullName>
    </submittedName>
</protein>
<dbReference type="InterPro" id="IPR052567">
    <property type="entry name" value="OP_Dioxygenase"/>
</dbReference>
<dbReference type="GO" id="GO:0016787">
    <property type="term" value="F:hydrolase activity"/>
    <property type="evidence" value="ECO:0007669"/>
    <property type="project" value="UniProtKB-KW"/>
</dbReference>
<evidence type="ECO:0000259" key="1">
    <source>
        <dbReference type="Pfam" id="PF01966"/>
    </source>
</evidence>
<name>A0A3G5AGH0_9VIRU</name>